<name>A0A803P3J5_CANSA</name>
<protein>
    <recommendedName>
        <fullName evidence="3">RNase H type-1 domain-containing protein</fullName>
    </recommendedName>
</protein>
<reference evidence="1" key="1">
    <citation type="submission" date="2018-11" db="EMBL/GenBank/DDBJ databases">
        <authorList>
            <person name="Grassa J C."/>
        </authorList>
    </citation>
    <scope>NUCLEOTIDE SEQUENCE [LARGE SCALE GENOMIC DNA]</scope>
</reference>
<dbReference type="InterPro" id="IPR052929">
    <property type="entry name" value="RNase_H-like_EbsB-rel"/>
</dbReference>
<organism evidence="1 2">
    <name type="scientific">Cannabis sativa</name>
    <name type="common">Hemp</name>
    <name type="synonym">Marijuana</name>
    <dbReference type="NCBI Taxonomy" id="3483"/>
    <lineage>
        <taxon>Eukaryota</taxon>
        <taxon>Viridiplantae</taxon>
        <taxon>Streptophyta</taxon>
        <taxon>Embryophyta</taxon>
        <taxon>Tracheophyta</taxon>
        <taxon>Spermatophyta</taxon>
        <taxon>Magnoliopsida</taxon>
        <taxon>eudicotyledons</taxon>
        <taxon>Gunneridae</taxon>
        <taxon>Pentapetalae</taxon>
        <taxon>rosids</taxon>
        <taxon>fabids</taxon>
        <taxon>Rosales</taxon>
        <taxon>Cannabaceae</taxon>
        <taxon>Cannabis</taxon>
    </lineage>
</organism>
<sequence length="103" mass="11290">MSAQVTLNQWKIAQLKKNGPLFLSSRVDLGLEQWSKFDLNKINVNVDGVIFASEGWFGAGGVARDCHGHLIEAFFVSKSGCVDAAIAEIIGINEALSWIKRKN</sequence>
<dbReference type="Proteomes" id="UP000596661">
    <property type="component" value="Chromosome 2"/>
</dbReference>
<accession>A0A803P3J5</accession>
<reference evidence="1" key="2">
    <citation type="submission" date="2021-03" db="UniProtKB">
        <authorList>
            <consortium name="EnsemblPlants"/>
        </authorList>
    </citation>
    <scope>IDENTIFICATION</scope>
</reference>
<evidence type="ECO:0000313" key="2">
    <source>
        <dbReference type="Proteomes" id="UP000596661"/>
    </source>
</evidence>
<dbReference type="PANTHER" id="PTHR47074">
    <property type="entry name" value="BNAC02G40300D PROTEIN"/>
    <property type="match status" value="1"/>
</dbReference>
<dbReference type="EnsemblPlants" id="evm.model.02.997">
    <property type="protein sequence ID" value="cds.evm.model.02.997"/>
    <property type="gene ID" value="evm.TU.02.997"/>
</dbReference>
<keyword evidence="2" id="KW-1185">Reference proteome</keyword>
<proteinExistence type="predicted"/>
<dbReference type="PANTHER" id="PTHR47074:SF11">
    <property type="entry name" value="REVERSE TRANSCRIPTASE-LIKE PROTEIN"/>
    <property type="match status" value="1"/>
</dbReference>
<evidence type="ECO:0008006" key="3">
    <source>
        <dbReference type="Google" id="ProtNLM"/>
    </source>
</evidence>
<dbReference type="EMBL" id="UZAU01000152">
    <property type="status" value="NOT_ANNOTATED_CDS"/>
    <property type="molecule type" value="Genomic_DNA"/>
</dbReference>
<dbReference type="Gramene" id="evm.model.02.997">
    <property type="protein sequence ID" value="cds.evm.model.02.997"/>
    <property type="gene ID" value="evm.TU.02.997"/>
</dbReference>
<evidence type="ECO:0000313" key="1">
    <source>
        <dbReference type="EnsemblPlants" id="cds.evm.model.02.997"/>
    </source>
</evidence>
<dbReference type="AlphaFoldDB" id="A0A803P3J5"/>